<dbReference type="PANTHER" id="PTHR44170:SF6">
    <property type="entry name" value="CONTACTIN"/>
    <property type="match status" value="1"/>
</dbReference>
<keyword evidence="8" id="KW-1133">Transmembrane helix</keyword>
<keyword evidence="3 8" id="KW-0472">Membrane</keyword>
<dbReference type="GO" id="GO:0098609">
    <property type="term" value="P:cell-cell adhesion"/>
    <property type="evidence" value="ECO:0007669"/>
    <property type="project" value="TreeGrafter"/>
</dbReference>
<comment type="caution">
    <text evidence="10">The sequence shown here is derived from an EMBL/GenBank/DDBJ whole genome shotgun (WGS) entry which is preliminary data.</text>
</comment>
<feature type="region of interest" description="Disordered" evidence="7">
    <location>
        <begin position="693"/>
        <end position="713"/>
    </location>
</feature>
<feature type="compositionally biased region" description="Acidic residues" evidence="7">
    <location>
        <begin position="1204"/>
        <end position="1222"/>
    </location>
</feature>
<evidence type="ECO:0000313" key="10">
    <source>
        <dbReference type="EMBL" id="CAH1783792.1"/>
    </source>
</evidence>
<evidence type="ECO:0000313" key="11">
    <source>
        <dbReference type="Proteomes" id="UP000749559"/>
    </source>
</evidence>
<sequence length="1337" mass="150455">MLKVVILLLACLANTYSITIPPLILEQPPQDVAFKIDESIELRCISSGSPQPQYKWLWNNEDFDASGNDGRVTQQPGVGTLIFSRPIKKDEGTYQCIAENQYGKSLSQKIVVRIAVLEKFPQRDNPVVYRPYVGSPLTLNCVPPVSYPPSEVFWSIVEPGERFRPIDTTNRVTMDHFGSLHFANVLQEDRQDGRKYVCTVQNKFMRAFVQGEDAIIEPQGDIVQNRGAKLEWASPFSINRLQGGTIRFMCLFTGMPTPNVEWDRLDGKVMPPRSRLESFGQELVLENVQIDDAGQYECSGENTGIPIRKSFDLVVEAKPYWRSPDTRPKNIQAGEGDKATYMCIADGIPAPQVFWFINGRPLSQLEANPYRLVNGGNMTFINLMKEDTQNIQCNATNKHGYIWADAYLNVLDEKPTIMETPGTVRVAESQDVQLRCKVFGAPRPVVVWKRGNMQLTGGRYTTLPDGHLNITDVSAVDAGIYSCTATNKFGSAHANGSLIVRRRTLIRTAPLDITVPVGTEAKFTCTATTDPEEIQNLKIDWKKDDQIIDYRTAQRVFKNIMDNSLTVSGTISLDTGKYTCMAHNGLDTDEASAQLVVQDIPDPPTSVTANCKREEGKAEVEWQPNKENYAPILNFIVQFNTTFSPDTWLNARENITQNQQKVIIDLSPYGNYSFRVLARNKIGMSNPSMHSKTICTTLPGRPRKNPDNVRGEGDASTNLVITWTPMPKIEQNALGFHYVVYWKRADDPDALEYNERIDQPERNYLRVDNQPVYVPYDIRVRSWNAEGSSEVEPTVVTGYSGEAEPLVAPQNFNYDESTLTATECTFTWDQVDTSPSQIRGYFRGYRIQYWAQKDGPQEMREEDIILIDTRWSDGRRKKRQLPSTVSYRVKHLPQYQEVIARVLVLNKRYAGPTSAELSFRTREGVPGPVSSFELLAVGQNHFDLKWGRPIQNNGILTGYQLAFQKIKGLNLDVLQERPPIMNASATEGRLNGLQASTDYRVYLWGITQKGRGEEYFMDLRTSDPGPPGAPSFVITNVTETAVNLTWVPSRSGIPGSVFYVQFRRQGKWEWQQSPDVYATRYHNLTNLDTGSYYEIRVIAKNGAGDETPSAIQEVWTKGTESVQSFISFLWLLIMLLVLLIFFILVGLVFYFHKKLPERQEEKTTLQIPERSQASSAYEEGGFRHPGYTQGPNDSESSIKKPAYDSEDEFESDEEYTDDEDELDTKAAYPTKEAPYPQYAARGPSMPETTRRQYTGAPEYARGPNEAAYAPRGASAPVPEYAPRGASAPVRPPAPRGPAPQQYNYGPGYEPGAGQPERTIRIGSDTQGDEKDNMSTFV</sequence>
<dbReference type="SMART" id="SM00060">
    <property type="entry name" value="FN3"/>
    <property type="match status" value="5"/>
</dbReference>
<dbReference type="Proteomes" id="UP000749559">
    <property type="component" value="Unassembled WGS sequence"/>
</dbReference>
<feature type="compositionally biased region" description="Basic and acidic residues" evidence="7">
    <location>
        <begin position="704"/>
        <end position="713"/>
    </location>
</feature>
<keyword evidence="5" id="KW-0325">Glycoprotein</keyword>
<keyword evidence="6" id="KW-0393">Immunoglobulin domain</keyword>
<reference evidence="10" key="1">
    <citation type="submission" date="2022-03" db="EMBL/GenBank/DDBJ databases">
        <authorList>
            <person name="Martin C."/>
        </authorList>
    </citation>
    <scope>NUCLEOTIDE SEQUENCE</scope>
</reference>
<dbReference type="SUPFAM" id="SSF49265">
    <property type="entry name" value="Fibronectin type III"/>
    <property type="match status" value="3"/>
</dbReference>
<feature type="region of interest" description="Disordered" evidence="7">
    <location>
        <begin position="1160"/>
        <end position="1337"/>
    </location>
</feature>
<organism evidence="10 11">
    <name type="scientific">Owenia fusiformis</name>
    <name type="common">Polychaete worm</name>
    <dbReference type="NCBI Taxonomy" id="6347"/>
    <lineage>
        <taxon>Eukaryota</taxon>
        <taxon>Metazoa</taxon>
        <taxon>Spiralia</taxon>
        <taxon>Lophotrochozoa</taxon>
        <taxon>Annelida</taxon>
        <taxon>Polychaeta</taxon>
        <taxon>Sedentaria</taxon>
        <taxon>Canalipalpata</taxon>
        <taxon>Sabellida</taxon>
        <taxon>Oweniida</taxon>
        <taxon>Oweniidae</taxon>
        <taxon>Owenia</taxon>
    </lineage>
</organism>
<dbReference type="Gene3D" id="2.60.40.10">
    <property type="entry name" value="Immunoglobulins"/>
    <property type="match status" value="11"/>
</dbReference>
<comment type="subcellular location">
    <subcellularLocation>
        <location evidence="1">Membrane</location>
    </subcellularLocation>
</comment>
<evidence type="ECO:0000256" key="5">
    <source>
        <dbReference type="ARBA" id="ARBA00023180"/>
    </source>
</evidence>
<feature type="chain" id="PRO_5043512626" evidence="9">
    <location>
        <begin position="18"/>
        <end position="1337"/>
    </location>
</feature>
<keyword evidence="4" id="KW-1015">Disulfide bond</keyword>
<evidence type="ECO:0000256" key="7">
    <source>
        <dbReference type="SAM" id="MobiDB-lite"/>
    </source>
</evidence>
<evidence type="ECO:0000256" key="8">
    <source>
        <dbReference type="SAM" id="Phobius"/>
    </source>
</evidence>
<dbReference type="InterPro" id="IPR003961">
    <property type="entry name" value="FN3_dom"/>
</dbReference>
<dbReference type="EMBL" id="CAIIXF020000005">
    <property type="protein sequence ID" value="CAH1783792.1"/>
    <property type="molecule type" value="Genomic_DNA"/>
</dbReference>
<keyword evidence="9" id="KW-0732">Signal</keyword>
<feature type="signal peptide" evidence="9">
    <location>
        <begin position="1"/>
        <end position="17"/>
    </location>
</feature>
<evidence type="ECO:0000256" key="6">
    <source>
        <dbReference type="ARBA" id="ARBA00023319"/>
    </source>
</evidence>
<name>A0A8J1T7A3_OWEFU</name>
<dbReference type="PROSITE" id="PS50853">
    <property type="entry name" value="FN3"/>
    <property type="match status" value="5"/>
</dbReference>
<dbReference type="InterPro" id="IPR013783">
    <property type="entry name" value="Ig-like_fold"/>
</dbReference>
<dbReference type="Pfam" id="PF13927">
    <property type="entry name" value="Ig_3"/>
    <property type="match status" value="2"/>
</dbReference>
<dbReference type="InterPro" id="IPR003598">
    <property type="entry name" value="Ig_sub2"/>
</dbReference>
<dbReference type="GO" id="GO:0007411">
    <property type="term" value="P:axon guidance"/>
    <property type="evidence" value="ECO:0007669"/>
    <property type="project" value="TreeGrafter"/>
</dbReference>
<keyword evidence="2" id="KW-0677">Repeat</keyword>
<dbReference type="Pfam" id="PF00041">
    <property type="entry name" value="fn3"/>
    <property type="match status" value="3"/>
</dbReference>
<dbReference type="CDD" id="cd00063">
    <property type="entry name" value="FN3"/>
    <property type="match status" value="5"/>
</dbReference>
<dbReference type="FunFam" id="2.60.40.10:FF:000035">
    <property type="entry name" value="Contactin 1"/>
    <property type="match status" value="1"/>
</dbReference>
<dbReference type="GO" id="GO:0030424">
    <property type="term" value="C:axon"/>
    <property type="evidence" value="ECO:0007669"/>
    <property type="project" value="TreeGrafter"/>
</dbReference>
<evidence type="ECO:0000256" key="2">
    <source>
        <dbReference type="ARBA" id="ARBA00022737"/>
    </source>
</evidence>
<dbReference type="Pfam" id="PF07679">
    <property type="entry name" value="I-set"/>
    <property type="match status" value="3"/>
</dbReference>
<gene>
    <name evidence="10" type="ORF">OFUS_LOCUS10092</name>
</gene>
<evidence type="ECO:0000256" key="1">
    <source>
        <dbReference type="ARBA" id="ARBA00004370"/>
    </source>
</evidence>
<dbReference type="InterPro" id="IPR036179">
    <property type="entry name" value="Ig-like_dom_sf"/>
</dbReference>
<dbReference type="SUPFAM" id="SSF48726">
    <property type="entry name" value="Immunoglobulin"/>
    <property type="match status" value="6"/>
</dbReference>
<proteinExistence type="predicted"/>
<dbReference type="SMART" id="SM00408">
    <property type="entry name" value="IGc2"/>
    <property type="match status" value="5"/>
</dbReference>
<dbReference type="FunFam" id="2.60.40.10:FF:000004">
    <property type="entry name" value="DCC isoform 1"/>
    <property type="match status" value="1"/>
</dbReference>
<evidence type="ECO:0000256" key="4">
    <source>
        <dbReference type="ARBA" id="ARBA00023157"/>
    </source>
</evidence>
<keyword evidence="8" id="KW-0812">Transmembrane</keyword>
<dbReference type="SMART" id="SM00409">
    <property type="entry name" value="IG"/>
    <property type="match status" value="6"/>
</dbReference>
<dbReference type="OrthoDB" id="6244967at2759"/>
<dbReference type="GO" id="GO:0005886">
    <property type="term" value="C:plasma membrane"/>
    <property type="evidence" value="ECO:0007669"/>
    <property type="project" value="TreeGrafter"/>
</dbReference>
<keyword evidence="11" id="KW-1185">Reference proteome</keyword>
<feature type="transmembrane region" description="Helical" evidence="8">
    <location>
        <begin position="1128"/>
        <end position="1151"/>
    </location>
</feature>
<feature type="compositionally biased region" description="Polar residues" evidence="7">
    <location>
        <begin position="1164"/>
        <end position="1175"/>
    </location>
</feature>
<evidence type="ECO:0000256" key="9">
    <source>
        <dbReference type="SAM" id="SignalP"/>
    </source>
</evidence>
<accession>A0A8J1T7A3</accession>
<evidence type="ECO:0000256" key="3">
    <source>
        <dbReference type="ARBA" id="ARBA00023136"/>
    </source>
</evidence>
<dbReference type="InterPro" id="IPR013098">
    <property type="entry name" value="Ig_I-set"/>
</dbReference>
<dbReference type="InterPro" id="IPR007110">
    <property type="entry name" value="Ig-like_dom"/>
</dbReference>
<dbReference type="InterPro" id="IPR003599">
    <property type="entry name" value="Ig_sub"/>
</dbReference>
<dbReference type="InterPro" id="IPR036116">
    <property type="entry name" value="FN3_sf"/>
</dbReference>
<dbReference type="PANTHER" id="PTHR44170">
    <property type="entry name" value="PROTEIN SIDEKICK"/>
    <property type="match status" value="1"/>
</dbReference>
<protein>
    <submittedName>
        <fullName evidence="10">Uncharacterized protein</fullName>
    </submittedName>
</protein>
<feature type="compositionally biased region" description="Basic and acidic residues" evidence="7">
    <location>
        <begin position="1327"/>
        <end position="1337"/>
    </location>
</feature>
<dbReference type="PROSITE" id="PS50835">
    <property type="entry name" value="IG_LIKE"/>
    <property type="match status" value="6"/>
</dbReference>